<evidence type="ECO:0000313" key="1">
    <source>
        <dbReference type="EMBL" id="PKU87706.1"/>
    </source>
</evidence>
<gene>
    <name evidence="1" type="ORF">MA16_Dca017766</name>
</gene>
<protein>
    <submittedName>
        <fullName evidence="1">Uncharacterized protein</fullName>
    </submittedName>
</protein>
<sequence length="76" mass="8527">MEGQIRSYIRLTIKDSGSRQHTSMGSNIYDMIIIMSSPTQYISSSGVYLMVEFRFPRAQASVVNYISSLGPDKSLD</sequence>
<dbReference type="Proteomes" id="UP000233837">
    <property type="component" value="Unassembled WGS sequence"/>
</dbReference>
<accession>A0A2I0XIG3</accession>
<organism evidence="1 2">
    <name type="scientific">Dendrobium catenatum</name>
    <dbReference type="NCBI Taxonomy" id="906689"/>
    <lineage>
        <taxon>Eukaryota</taxon>
        <taxon>Viridiplantae</taxon>
        <taxon>Streptophyta</taxon>
        <taxon>Embryophyta</taxon>
        <taxon>Tracheophyta</taxon>
        <taxon>Spermatophyta</taxon>
        <taxon>Magnoliopsida</taxon>
        <taxon>Liliopsida</taxon>
        <taxon>Asparagales</taxon>
        <taxon>Orchidaceae</taxon>
        <taxon>Epidendroideae</taxon>
        <taxon>Malaxideae</taxon>
        <taxon>Dendrobiinae</taxon>
        <taxon>Dendrobium</taxon>
    </lineage>
</organism>
<evidence type="ECO:0000313" key="2">
    <source>
        <dbReference type="Proteomes" id="UP000233837"/>
    </source>
</evidence>
<proteinExistence type="predicted"/>
<reference evidence="1 2" key="2">
    <citation type="journal article" date="2017" name="Nature">
        <title>The Apostasia genome and the evolution of orchids.</title>
        <authorList>
            <person name="Zhang G.Q."/>
            <person name="Liu K.W."/>
            <person name="Li Z."/>
            <person name="Lohaus R."/>
            <person name="Hsiao Y.Y."/>
            <person name="Niu S.C."/>
            <person name="Wang J.Y."/>
            <person name="Lin Y.C."/>
            <person name="Xu Q."/>
            <person name="Chen L.J."/>
            <person name="Yoshida K."/>
            <person name="Fujiwara S."/>
            <person name="Wang Z.W."/>
            <person name="Zhang Y.Q."/>
            <person name="Mitsuda N."/>
            <person name="Wang M."/>
            <person name="Liu G.H."/>
            <person name="Pecoraro L."/>
            <person name="Huang H.X."/>
            <person name="Xiao X.J."/>
            <person name="Lin M."/>
            <person name="Wu X.Y."/>
            <person name="Wu W.L."/>
            <person name="Chen Y.Y."/>
            <person name="Chang S.B."/>
            <person name="Sakamoto S."/>
            <person name="Ohme-Takagi M."/>
            <person name="Yagi M."/>
            <person name="Zeng S.J."/>
            <person name="Shen C.Y."/>
            <person name="Yeh C.M."/>
            <person name="Luo Y.B."/>
            <person name="Tsai W.C."/>
            <person name="Van de Peer Y."/>
            <person name="Liu Z.J."/>
        </authorList>
    </citation>
    <scope>NUCLEOTIDE SEQUENCE [LARGE SCALE GENOMIC DNA]</scope>
    <source>
        <tissue evidence="1">The whole plant</tissue>
    </source>
</reference>
<dbReference type="AlphaFoldDB" id="A0A2I0XIG3"/>
<keyword evidence="2" id="KW-1185">Reference proteome</keyword>
<reference evidence="1 2" key="1">
    <citation type="journal article" date="2016" name="Sci. Rep.">
        <title>The Dendrobium catenatum Lindl. genome sequence provides insights into polysaccharide synthase, floral development and adaptive evolution.</title>
        <authorList>
            <person name="Zhang G.Q."/>
            <person name="Xu Q."/>
            <person name="Bian C."/>
            <person name="Tsai W.C."/>
            <person name="Yeh C.M."/>
            <person name="Liu K.W."/>
            <person name="Yoshida K."/>
            <person name="Zhang L.S."/>
            <person name="Chang S.B."/>
            <person name="Chen F."/>
            <person name="Shi Y."/>
            <person name="Su Y.Y."/>
            <person name="Zhang Y.Q."/>
            <person name="Chen L.J."/>
            <person name="Yin Y."/>
            <person name="Lin M."/>
            <person name="Huang H."/>
            <person name="Deng H."/>
            <person name="Wang Z.W."/>
            <person name="Zhu S.L."/>
            <person name="Zhao X."/>
            <person name="Deng C."/>
            <person name="Niu S.C."/>
            <person name="Huang J."/>
            <person name="Wang M."/>
            <person name="Liu G.H."/>
            <person name="Yang H.J."/>
            <person name="Xiao X.J."/>
            <person name="Hsiao Y.Y."/>
            <person name="Wu W.L."/>
            <person name="Chen Y.Y."/>
            <person name="Mitsuda N."/>
            <person name="Ohme-Takagi M."/>
            <person name="Luo Y.B."/>
            <person name="Van de Peer Y."/>
            <person name="Liu Z.J."/>
        </authorList>
    </citation>
    <scope>NUCLEOTIDE SEQUENCE [LARGE SCALE GENOMIC DNA]</scope>
    <source>
        <tissue evidence="1">The whole plant</tissue>
    </source>
</reference>
<name>A0A2I0XIG3_9ASPA</name>
<dbReference type="EMBL" id="KZ501856">
    <property type="protein sequence ID" value="PKU87706.1"/>
    <property type="molecule type" value="Genomic_DNA"/>
</dbReference>